<reference evidence="2 3" key="1">
    <citation type="journal article" date="2021" name="bioRxiv">
        <title>Chromosome-scale and haplotype-resolved genome assembly of a tetraploid potato cultivar.</title>
        <authorList>
            <person name="Sun H."/>
            <person name="Jiao W.-B."/>
            <person name="Krause K."/>
            <person name="Campoy J.A."/>
            <person name="Goel M."/>
            <person name="Folz-Donahue K."/>
            <person name="Kukat C."/>
            <person name="Huettel B."/>
            <person name="Schneeberger K."/>
        </authorList>
    </citation>
    <scope>NUCLEOTIDE SEQUENCE [LARGE SCALE GENOMIC DNA]</scope>
    <source>
        <strain evidence="2">SolTubOtavaFocal</strain>
        <tissue evidence="2">Leaves</tissue>
    </source>
</reference>
<sequence length="206" mass="22787">MIDKDELNVVANIIIPIENPEENGSHGARTQAFEGRITQVQDLAKLSATTFPTFKTPIYFPKANLPSADLPNLPEPTQHAPAHGRVPPASPTAVKIVPDLSNRDPTISTMNQILGAHVAAPYEPHVPLVYDDESPTIKTPVVVNILYEVDQYVEMEKDTRLKEDASINAKLHSLRKALKNLQVTRRTESLDYDDMCIHPDIDLPVG</sequence>
<comment type="caution">
    <text evidence="2">The sequence shown here is derived from an EMBL/GenBank/DDBJ whole genome shotgun (WGS) entry which is preliminary data.</text>
</comment>
<keyword evidence="3" id="KW-1185">Reference proteome</keyword>
<name>A0ABQ7U8F1_SOLTU</name>
<protein>
    <recommendedName>
        <fullName evidence="4">Polyprotein protein</fullName>
    </recommendedName>
</protein>
<dbReference type="EMBL" id="JAIVGD010000023">
    <property type="protein sequence ID" value="KAH0743121.1"/>
    <property type="molecule type" value="Genomic_DNA"/>
</dbReference>
<gene>
    <name evidence="2" type="ORF">KY290_031114</name>
</gene>
<feature type="region of interest" description="Disordered" evidence="1">
    <location>
        <begin position="73"/>
        <end position="92"/>
    </location>
</feature>
<proteinExistence type="predicted"/>
<evidence type="ECO:0008006" key="4">
    <source>
        <dbReference type="Google" id="ProtNLM"/>
    </source>
</evidence>
<evidence type="ECO:0000313" key="2">
    <source>
        <dbReference type="EMBL" id="KAH0743121.1"/>
    </source>
</evidence>
<organism evidence="2 3">
    <name type="scientific">Solanum tuberosum</name>
    <name type="common">Potato</name>
    <dbReference type="NCBI Taxonomy" id="4113"/>
    <lineage>
        <taxon>Eukaryota</taxon>
        <taxon>Viridiplantae</taxon>
        <taxon>Streptophyta</taxon>
        <taxon>Embryophyta</taxon>
        <taxon>Tracheophyta</taxon>
        <taxon>Spermatophyta</taxon>
        <taxon>Magnoliopsida</taxon>
        <taxon>eudicotyledons</taxon>
        <taxon>Gunneridae</taxon>
        <taxon>Pentapetalae</taxon>
        <taxon>asterids</taxon>
        <taxon>lamiids</taxon>
        <taxon>Solanales</taxon>
        <taxon>Solanaceae</taxon>
        <taxon>Solanoideae</taxon>
        <taxon>Solaneae</taxon>
        <taxon>Solanum</taxon>
    </lineage>
</organism>
<accession>A0ABQ7U8F1</accession>
<dbReference type="Proteomes" id="UP000826656">
    <property type="component" value="Unassembled WGS sequence"/>
</dbReference>
<evidence type="ECO:0000256" key="1">
    <source>
        <dbReference type="SAM" id="MobiDB-lite"/>
    </source>
</evidence>
<evidence type="ECO:0000313" key="3">
    <source>
        <dbReference type="Proteomes" id="UP000826656"/>
    </source>
</evidence>